<feature type="domain" description="Neprosin activation peptide" evidence="2">
    <location>
        <begin position="43"/>
        <end position="74"/>
    </location>
</feature>
<gene>
    <name evidence="3" type="ORF">M8C21_026014</name>
</gene>
<proteinExistence type="predicted"/>
<reference evidence="3" key="1">
    <citation type="submission" date="2022-06" db="EMBL/GenBank/DDBJ databases">
        <title>Uncovering the hologenomic basis of an extraordinary plant invasion.</title>
        <authorList>
            <person name="Bieker V.C."/>
            <person name="Martin M.D."/>
            <person name="Gilbert T."/>
            <person name="Hodgins K."/>
            <person name="Battlay P."/>
            <person name="Petersen B."/>
            <person name="Wilson J."/>
        </authorList>
    </citation>
    <scope>NUCLEOTIDE SEQUENCE</scope>
    <source>
        <strain evidence="3">AA19_3_7</strain>
        <tissue evidence="3">Leaf</tissue>
    </source>
</reference>
<comment type="caution">
    <text evidence="3">The sequence shown here is derived from an EMBL/GenBank/DDBJ whole genome shotgun (WGS) entry which is preliminary data.</text>
</comment>
<accession>A0AAD5D8H5</accession>
<evidence type="ECO:0000313" key="3">
    <source>
        <dbReference type="EMBL" id="KAI7755144.1"/>
    </source>
</evidence>
<dbReference type="EMBL" id="JAMZMK010001697">
    <property type="protein sequence ID" value="KAI7755144.1"/>
    <property type="molecule type" value="Genomic_DNA"/>
</dbReference>
<organism evidence="3 4">
    <name type="scientific">Ambrosia artemisiifolia</name>
    <name type="common">Common ragweed</name>
    <dbReference type="NCBI Taxonomy" id="4212"/>
    <lineage>
        <taxon>Eukaryota</taxon>
        <taxon>Viridiplantae</taxon>
        <taxon>Streptophyta</taxon>
        <taxon>Embryophyta</taxon>
        <taxon>Tracheophyta</taxon>
        <taxon>Spermatophyta</taxon>
        <taxon>Magnoliopsida</taxon>
        <taxon>eudicotyledons</taxon>
        <taxon>Gunneridae</taxon>
        <taxon>Pentapetalae</taxon>
        <taxon>asterids</taxon>
        <taxon>campanulids</taxon>
        <taxon>Asterales</taxon>
        <taxon>Asteraceae</taxon>
        <taxon>Asteroideae</taxon>
        <taxon>Heliantheae alliance</taxon>
        <taxon>Heliantheae</taxon>
        <taxon>Ambrosia</taxon>
    </lineage>
</organism>
<dbReference type="AlphaFoldDB" id="A0AAD5D8H5"/>
<feature type="chain" id="PRO_5042118178" description="Neprosin activation peptide domain-containing protein" evidence="1">
    <location>
        <begin position="23"/>
        <end position="76"/>
    </location>
</feature>
<evidence type="ECO:0000259" key="2">
    <source>
        <dbReference type="Pfam" id="PF14365"/>
    </source>
</evidence>
<evidence type="ECO:0000313" key="4">
    <source>
        <dbReference type="Proteomes" id="UP001206925"/>
    </source>
</evidence>
<evidence type="ECO:0000256" key="1">
    <source>
        <dbReference type="SAM" id="SignalP"/>
    </source>
</evidence>
<name>A0AAD5D8H5_AMBAR</name>
<feature type="signal peptide" evidence="1">
    <location>
        <begin position="1"/>
        <end position="22"/>
    </location>
</feature>
<keyword evidence="1" id="KW-0732">Signal</keyword>
<dbReference type="InterPro" id="IPR025521">
    <property type="entry name" value="Neprosin_propep"/>
</dbReference>
<dbReference type="Pfam" id="PF14365">
    <property type="entry name" value="Neprosin_AP"/>
    <property type="match status" value="1"/>
</dbReference>
<sequence>MMGVNLFSCFMCLVMAATLSHAAGDRFEVFKHLNRLNKPSIKSIKSPDGDIIDCVHLSQQAAFEHPSLKNHKIQVF</sequence>
<keyword evidence="4" id="KW-1185">Reference proteome</keyword>
<protein>
    <recommendedName>
        <fullName evidence="2">Neprosin activation peptide domain-containing protein</fullName>
    </recommendedName>
</protein>
<dbReference type="Proteomes" id="UP001206925">
    <property type="component" value="Unassembled WGS sequence"/>
</dbReference>